<dbReference type="InterPro" id="IPR029061">
    <property type="entry name" value="THDP-binding"/>
</dbReference>
<protein>
    <submittedName>
        <fullName evidence="5">Alpha-ketoacid dehydrogenase subunit beta</fullName>
    </submittedName>
</protein>
<dbReference type="Pfam" id="PF02779">
    <property type="entry name" value="Transket_pyr"/>
    <property type="match status" value="1"/>
</dbReference>
<dbReference type="Gene3D" id="3.40.50.970">
    <property type="match status" value="1"/>
</dbReference>
<sequence length="321" mass="33861">MIHAINDALFEEMERDERVIVIGEDVGASIFGDTRGLLDRFGPDRVRDMPISEAVMSGMAVGAAAAGYRVVCHLMYANFIYTAFDAIANQASRLRLMTNGQIRLPVVFMAAGGGGRSNAGQHSDYPHVPVASLGGVYVATPSCSADAKGLLKTAIRTDDPVFFLQPTSRGGEMGDIPEGDHTVPLVSAHVTRQGDDVTIVAVGAMLRIATRAADALAEEGVSVEIVDPRTSYPLDEDAILASVRKTGRLVVVDEARAAGSVANHISALVCEKAFSALRAPIIPVTTPDLAVAYSPPLEKAMIPGPDDVVAAVQRLIKETGQ</sequence>
<reference evidence="5" key="1">
    <citation type="submission" date="2021-08" db="EMBL/GenBank/DDBJ databases">
        <title>Hoeflea bacterium WL0058 sp. nov., isolated from the sediment.</title>
        <authorList>
            <person name="Wang L."/>
            <person name="Zhang D."/>
        </authorList>
    </citation>
    <scope>NUCLEOTIDE SEQUENCE</scope>
    <source>
        <strain evidence="5">WL0058</strain>
    </source>
</reference>
<keyword evidence="2" id="KW-0560">Oxidoreductase</keyword>
<dbReference type="InterPro" id="IPR005475">
    <property type="entry name" value="Transketolase-like_Pyr-bd"/>
</dbReference>
<feature type="domain" description="Transketolase-like pyrimidine-binding" evidence="4">
    <location>
        <begin position="1"/>
        <end position="172"/>
    </location>
</feature>
<name>A0AAE2ZHG6_9HYPH</name>
<dbReference type="Proteomes" id="UP001196509">
    <property type="component" value="Unassembled WGS sequence"/>
</dbReference>
<evidence type="ECO:0000256" key="1">
    <source>
        <dbReference type="ARBA" id="ARBA00001964"/>
    </source>
</evidence>
<dbReference type="AlphaFoldDB" id="A0AAE2ZHG6"/>
<dbReference type="InterPro" id="IPR009014">
    <property type="entry name" value="Transketo_C/PFOR_II"/>
</dbReference>
<dbReference type="Gene3D" id="3.40.50.920">
    <property type="match status" value="1"/>
</dbReference>
<dbReference type="SUPFAM" id="SSF52518">
    <property type="entry name" value="Thiamin diphosphate-binding fold (THDP-binding)"/>
    <property type="match status" value="1"/>
</dbReference>
<accession>A0AAE2ZHG6</accession>
<organism evidence="5 6">
    <name type="scientific">Flavimaribacter sediminis</name>
    <dbReference type="NCBI Taxonomy" id="2865987"/>
    <lineage>
        <taxon>Bacteria</taxon>
        <taxon>Pseudomonadati</taxon>
        <taxon>Pseudomonadota</taxon>
        <taxon>Alphaproteobacteria</taxon>
        <taxon>Hyphomicrobiales</taxon>
        <taxon>Rhizobiaceae</taxon>
        <taxon>Flavimaribacter</taxon>
    </lineage>
</organism>
<dbReference type="GO" id="GO:0016491">
    <property type="term" value="F:oxidoreductase activity"/>
    <property type="evidence" value="ECO:0007669"/>
    <property type="project" value="UniProtKB-KW"/>
</dbReference>
<comment type="cofactor">
    <cofactor evidence="1">
        <name>thiamine diphosphate</name>
        <dbReference type="ChEBI" id="CHEBI:58937"/>
    </cofactor>
</comment>
<dbReference type="PANTHER" id="PTHR43257:SF2">
    <property type="entry name" value="PYRUVATE DEHYDROGENASE E1 COMPONENT SUBUNIT BETA"/>
    <property type="match status" value="1"/>
</dbReference>
<keyword evidence="3" id="KW-0786">Thiamine pyrophosphate</keyword>
<dbReference type="SUPFAM" id="SSF52922">
    <property type="entry name" value="TK C-terminal domain-like"/>
    <property type="match status" value="1"/>
</dbReference>
<keyword evidence="6" id="KW-1185">Reference proteome</keyword>
<evidence type="ECO:0000313" key="6">
    <source>
        <dbReference type="Proteomes" id="UP001196509"/>
    </source>
</evidence>
<comment type="caution">
    <text evidence="5">The sequence shown here is derived from an EMBL/GenBank/DDBJ whole genome shotgun (WGS) entry which is preliminary data.</text>
</comment>
<dbReference type="InterPro" id="IPR033248">
    <property type="entry name" value="Transketolase_C"/>
</dbReference>
<evidence type="ECO:0000313" key="5">
    <source>
        <dbReference type="EMBL" id="MBW8636149.1"/>
    </source>
</evidence>
<dbReference type="PANTHER" id="PTHR43257">
    <property type="entry name" value="PYRUVATE DEHYDROGENASE E1 COMPONENT BETA SUBUNIT"/>
    <property type="match status" value="1"/>
</dbReference>
<evidence type="ECO:0000256" key="2">
    <source>
        <dbReference type="ARBA" id="ARBA00023002"/>
    </source>
</evidence>
<proteinExistence type="predicted"/>
<dbReference type="EMBL" id="JAICBX010000001">
    <property type="protein sequence ID" value="MBW8636149.1"/>
    <property type="molecule type" value="Genomic_DNA"/>
</dbReference>
<dbReference type="SMART" id="SM00861">
    <property type="entry name" value="Transket_pyr"/>
    <property type="match status" value="1"/>
</dbReference>
<evidence type="ECO:0000259" key="4">
    <source>
        <dbReference type="SMART" id="SM00861"/>
    </source>
</evidence>
<dbReference type="Pfam" id="PF02780">
    <property type="entry name" value="Transketolase_C"/>
    <property type="match status" value="1"/>
</dbReference>
<dbReference type="FunFam" id="3.40.50.920:FF:000001">
    <property type="entry name" value="Pyruvate dehydrogenase E1 beta subunit"/>
    <property type="match status" value="1"/>
</dbReference>
<evidence type="ECO:0000256" key="3">
    <source>
        <dbReference type="ARBA" id="ARBA00023052"/>
    </source>
</evidence>
<gene>
    <name evidence="5" type="ORF">K1W69_03035</name>
</gene>